<evidence type="ECO:0000256" key="2">
    <source>
        <dbReference type="ARBA" id="ARBA00022475"/>
    </source>
</evidence>
<feature type="transmembrane region" description="Helical" evidence="8">
    <location>
        <begin position="98"/>
        <end position="124"/>
    </location>
</feature>
<feature type="transmembrane region" description="Helical" evidence="8">
    <location>
        <begin position="284"/>
        <end position="302"/>
    </location>
</feature>
<comment type="cofactor">
    <cofactor evidence="7">
        <name>Mg(2+)</name>
        <dbReference type="ChEBI" id="CHEBI:18420"/>
    </cofactor>
</comment>
<dbReference type="InterPro" id="IPR018480">
    <property type="entry name" value="PNAcMuramoyl-5peptid_Trfase_CS"/>
</dbReference>
<feature type="transmembrane region" description="Helical" evidence="8">
    <location>
        <begin position="210"/>
        <end position="227"/>
    </location>
</feature>
<dbReference type="AlphaFoldDB" id="A0A975GD54"/>
<feature type="binding site" evidence="7">
    <location>
        <position position="149"/>
    </location>
    <ligand>
        <name>Mg(2+)</name>
        <dbReference type="ChEBI" id="CHEBI:18420"/>
    </ligand>
</feature>
<dbReference type="GO" id="GO:0044038">
    <property type="term" value="P:cell wall macromolecule biosynthetic process"/>
    <property type="evidence" value="ECO:0007669"/>
    <property type="project" value="TreeGrafter"/>
</dbReference>
<evidence type="ECO:0000256" key="4">
    <source>
        <dbReference type="ARBA" id="ARBA00022692"/>
    </source>
</evidence>
<feature type="transmembrane region" description="Helical" evidence="8">
    <location>
        <begin position="6"/>
        <end position="21"/>
    </location>
</feature>
<reference evidence="9" key="2">
    <citation type="submission" date="2021-04" db="EMBL/GenBank/DDBJ databases">
        <title>Isolation and characterization of a novel species of the genus Sulfurimonas.</title>
        <authorList>
            <person name="Fukui M."/>
        </authorList>
    </citation>
    <scope>NUCLEOTIDE SEQUENCE</scope>
    <source>
        <strain evidence="9">H1576</strain>
    </source>
</reference>
<dbReference type="RefSeq" id="WP_207561197.1">
    <property type="nucleotide sequence ID" value="NZ_CP046072.1"/>
</dbReference>
<dbReference type="GO" id="GO:0071555">
    <property type="term" value="P:cell wall organization"/>
    <property type="evidence" value="ECO:0007669"/>
    <property type="project" value="TreeGrafter"/>
</dbReference>
<keyword evidence="10" id="KW-1185">Reference proteome</keyword>
<sequence length="349" mass="39407">MYILELLAILIFSYFSVKLLIKYAHALDLVDIPNERSHHCDIIPSGAGIGFILTFFVSMALFEFNLFIENACTFLAIFLVFLIGIVDDRIEVSAKLKFVVIFLAVFVMSFDDMLIFSLGTWYGYDLVLPWFGALLFSMFALAGFTNALNLIDGIDGLSSSVSIVILLFFAFLGVEYDNHLILTISTFTIAVILGFLFLNWNPAHIFMGDSGSLSLGFIISVLAVMSLEHIHPISVLYLAAIPLLDTLIVMVRRIRRGKSPFSPDKTHIHHIVVKFFDMNVKRTVFFLSLLQVIFSSIGYMILDSINKHGSQNVPLFALLGFILMFVLFYMIFTGMQKRQLRLDKQNKSS</sequence>
<dbReference type="Pfam" id="PF00953">
    <property type="entry name" value="Glycos_transf_4"/>
    <property type="match status" value="1"/>
</dbReference>
<keyword evidence="6 8" id="KW-0472">Membrane</keyword>
<keyword evidence="4 8" id="KW-0812">Transmembrane</keyword>
<feature type="transmembrane region" description="Helical" evidence="8">
    <location>
        <begin position="180"/>
        <end position="198"/>
    </location>
</feature>
<dbReference type="GO" id="GO:0046872">
    <property type="term" value="F:metal ion binding"/>
    <property type="evidence" value="ECO:0007669"/>
    <property type="project" value="UniProtKB-KW"/>
</dbReference>
<feature type="transmembrane region" description="Helical" evidence="8">
    <location>
        <begin position="130"/>
        <end position="150"/>
    </location>
</feature>
<keyword evidence="3 9" id="KW-0808">Transferase</keyword>
<proteinExistence type="predicted"/>
<feature type="transmembrane region" description="Helical" evidence="8">
    <location>
        <begin position="67"/>
        <end position="86"/>
    </location>
</feature>
<evidence type="ECO:0000256" key="7">
    <source>
        <dbReference type="PIRSR" id="PIRSR600715-1"/>
    </source>
</evidence>
<accession>A0A975GD54</accession>
<organism evidence="9 10">
    <name type="scientific">Sulfurimonas aquatica</name>
    <dbReference type="NCBI Taxonomy" id="2672570"/>
    <lineage>
        <taxon>Bacteria</taxon>
        <taxon>Pseudomonadati</taxon>
        <taxon>Campylobacterota</taxon>
        <taxon>Epsilonproteobacteria</taxon>
        <taxon>Campylobacterales</taxon>
        <taxon>Sulfurimonadaceae</taxon>
        <taxon>Sulfurimonas</taxon>
    </lineage>
</organism>
<dbReference type="InterPro" id="IPR000715">
    <property type="entry name" value="Glycosyl_transferase_4"/>
</dbReference>
<dbReference type="GO" id="GO:0016780">
    <property type="term" value="F:phosphotransferase activity, for other substituted phosphate groups"/>
    <property type="evidence" value="ECO:0007669"/>
    <property type="project" value="InterPro"/>
</dbReference>
<dbReference type="Proteomes" id="UP000671852">
    <property type="component" value="Chromosome"/>
</dbReference>
<dbReference type="KEGG" id="saqt:GJV85_09775"/>
<evidence type="ECO:0000313" key="10">
    <source>
        <dbReference type="Proteomes" id="UP000671852"/>
    </source>
</evidence>
<feature type="transmembrane region" description="Helical" evidence="8">
    <location>
        <begin position="157"/>
        <end position="174"/>
    </location>
</feature>
<feature type="binding site" evidence="7">
    <location>
        <position position="209"/>
    </location>
    <ligand>
        <name>Mg(2+)</name>
        <dbReference type="ChEBI" id="CHEBI:18420"/>
    </ligand>
</feature>
<dbReference type="PANTHER" id="PTHR22926:SF3">
    <property type="entry name" value="UNDECAPRENYL-PHOSPHATE ALPHA-N-ACETYLGLUCOSAMINYL 1-PHOSPHATE TRANSFERASE"/>
    <property type="match status" value="1"/>
</dbReference>
<evidence type="ECO:0000256" key="3">
    <source>
        <dbReference type="ARBA" id="ARBA00022679"/>
    </source>
</evidence>
<dbReference type="PANTHER" id="PTHR22926">
    <property type="entry name" value="PHOSPHO-N-ACETYLMURAMOYL-PENTAPEPTIDE-TRANSFERASE"/>
    <property type="match status" value="1"/>
</dbReference>
<evidence type="ECO:0000256" key="1">
    <source>
        <dbReference type="ARBA" id="ARBA00004651"/>
    </source>
</evidence>
<protein>
    <submittedName>
        <fullName evidence="9">Undecaprenyl/decaprenyl-phosphate alpha-N-acetylglucosaminyl 1-phosphate transferase</fullName>
    </submittedName>
</protein>
<name>A0A975GD54_9BACT</name>
<feature type="transmembrane region" description="Helical" evidence="8">
    <location>
        <begin position="233"/>
        <end position="251"/>
    </location>
</feature>
<dbReference type="GO" id="GO:0005886">
    <property type="term" value="C:plasma membrane"/>
    <property type="evidence" value="ECO:0007669"/>
    <property type="project" value="UniProtKB-SubCell"/>
</dbReference>
<keyword evidence="7" id="KW-0460">Magnesium</keyword>
<dbReference type="GO" id="GO:0009103">
    <property type="term" value="P:lipopolysaccharide biosynthetic process"/>
    <property type="evidence" value="ECO:0007669"/>
    <property type="project" value="TreeGrafter"/>
</dbReference>
<keyword evidence="7" id="KW-0479">Metal-binding</keyword>
<dbReference type="EMBL" id="CP046072">
    <property type="protein sequence ID" value="QSZ42381.1"/>
    <property type="molecule type" value="Genomic_DNA"/>
</dbReference>
<keyword evidence="2" id="KW-1003">Cell membrane</keyword>
<keyword evidence="5 8" id="KW-1133">Transmembrane helix</keyword>
<dbReference type="CDD" id="cd06853">
    <property type="entry name" value="GT_WecA_like"/>
    <property type="match status" value="1"/>
</dbReference>
<reference evidence="9" key="1">
    <citation type="submission" date="2019-11" db="EMBL/GenBank/DDBJ databases">
        <authorList>
            <person name="Kojima H."/>
        </authorList>
    </citation>
    <scope>NUCLEOTIDE SEQUENCE</scope>
    <source>
        <strain evidence="9">H1576</strain>
    </source>
</reference>
<dbReference type="PROSITE" id="PS01348">
    <property type="entry name" value="MRAY_2"/>
    <property type="match status" value="1"/>
</dbReference>
<comment type="subcellular location">
    <subcellularLocation>
        <location evidence="1">Cell membrane</location>
        <topology evidence="1">Multi-pass membrane protein</topology>
    </subcellularLocation>
</comment>
<gene>
    <name evidence="9" type="ORF">GJV85_09775</name>
</gene>
<evidence type="ECO:0000313" key="9">
    <source>
        <dbReference type="EMBL" id="QSZ42381.1"/>
    </source>
</evidence>
<evidence type="ECO:0000256" key="5">
    <source>
        <dbReference type="ARBA" id="ARBA00022989"/>
    </source>
</evidence>
<evidence type="ECO:0000256" key="8">
    <source>
        <dbReference type="SAM" id="Phobius"/>
    </source>
</evidence>
<feature type="transmembrane region" description="Helical" evidence="8">
    <location>
        <begin position="42"/>
        <end position="61"/>
    </location>
</feature>
<evidence type="ECO:0000256" key="6">
    <source>
        <dbReference type="ARBA" id="ARBA00023136"/>
    </source>
</evidence>
<feature type="transmembrane region" description="Helical" evidence="8">
    <location>
        <begin position="314"/>
        <end position="332"/>
    </location>
</feature>